<reference evidence="2" key="1">
    <citation type="submission" date="2019-03" db="EMBL/GenBank/DDBJ databases">
        <title>Lake Tanganyika Metagenome-Assembled Genomes (MAGs).</title>
        <authorList>
            <person name="Tran P."/>
        </authorList>
    </citation>
    <scope>NUCLEOTIDE SEQUENCE</scope>
    <source>
        <strain evidence="2">K_DeepCast_65m_m2_066</strain>
    </source>
</reference>
<accession>A0A938B5U0</accession>
<comment type="caution">
    <text evidence="2">The sequence shown here is derived from an EMBL/GenBank/DDBJ whole genome shotgun (WGS) entry which is preliminary data.</text>
</comment>
<proteinExistence type="predicted"/>
<keyword evidence="2" id="KW-0560">Oxidoreductase</keyword>
<dbReference type="InterPro" id="IPR050744">
    <property type="entry name" value="AI-2_Isomerase_LsrG"/>
</dbReference>
<dbReference type="SUPFAM" id="SSF54909">
    <property type="entry name" value="Dimeric alpha+beta barrel"/>
    <property type="match status" value="2"/>
</dbReference>
<evidence type="ECO:0000259" key="1">
    <source>
        <dbReference type="PROSITE" id="PS51725"/>
    </source>
</evidence>
<sequence length="230" mass="25784">MYILMVRLKVKPAHIDGFIKASIADGTGSVLNEPGCRRFDIIQDDTDPTLFGFNEVYNDEAAFEHHKTTPHFAQWDATVKPMLDGPVEVSFCRPVFPRGNANWDAHRPGAVAGAAFASSLHVIHAPLPVQPDKVDAFIQAVTLDGVGSTHEEPGCLRFDVYQNINKPSELYLYEVYVNKAAFEYHTKTPHIALWRETVKDWYAGERVGGRRGRNVWPPDNWGWSSGKPSH</sequence>
<dbReference type="EMBL" id="VGLS01000754">
    <property type="protein sequence ID" value="MBM3226003.1"/>
    <property type="molecule type" value="Genomic_DNA"/>
</dbReference>
<dbReference type="GO" id="GO:0005829">
    <property type="term" value="C:cytosol"/>
    <property type="evidence" value="ECO:0007669"/>
    <property type="project" value="TreeGrafter"/>
</dbReference>
<evidence type="ECO:0000313" key="3">
    <source>
        <dbReference type="Proteomes" id="UP000712673"/>
    </source>
</evidence>
<organism evidence="2 3">
    <name type="scientific">Tectimicrobiota bacterium</name>
    <dbReference type="NCBI Taxonomy" id="2528274"/>
    <lineage>
        <taxon>Bacteria</taxon>
        <taxon>Pseudomonadati</taxon>
        <taxon>Nitrospinota/Tectimicrobiota group</taxon>
        <taxon>Candidatus Tectimicrobiota</taxon>
    </lineage>
</organism>
<dbReference type="AlphaFoldDB" id="A0A938B5U0"/>
<name>A0A938B5U0_UNCTE</name>
<dbReference type="PROSITE" id="PS51725">
    <property type="entry name" value="ABM"/>
    <property type="match status" value="2"/>
</dbReference>
<feature type="domain" description="ABM" evidence="1">
    <location>
        <begin position="121"/>
        <end position="214"/>
    </location>
</feature>
<dbReference type="InterPro" id="IPR007138">
    <property type="entry name" value="ABM_dom"/>
</dbReference>
<evidence type="ECO:0000313" key="2">
    <source>
        <dbReference type="EMBL" id="MBM3226003.1"/>
    </source>
</evidence>
<dbReference type="PANTHER" id="PTHR33336">
    <property type="entry name" value="QUINOL MONOOXYGENASE YGIN-RELATED"/>
    <property type="match status" value="1"/>
</dbReference>
<dbReference type="InterPro" id="IPR011008">
    <property type="entry name" value="Dimeric_a/b-barrel"/>
</dbReference>
<dbReference type="Gene3D" id="3.30.70.100">
    <property type="match status" value="1"/>
</dbReference>
<dbReference type="Pfam" id="PF03992">
    <property type="entry name" value="ABM"/>
    <property type="match status" value="2"/>
</dbReference>
<dbReference type="GO" id="GO:0004497">
    <property type="term" value="F:monooxygenase activity"/>
    <property type="evidence" value="ECO:0007669"/>
    <property type="project" value="UniProtKB-KW"/>
</dbReference>
<protein>
    <submittedName>
        <fullName evidence="2">Antibiotic biosynthesis monooxygenase</fullName>
    </submittedName>
</protein>
<keyword evidence="2" id="KW-0503">Monooxygenase</keyword>
<feature type="domain" description="ABM" evidence="1">
    <location>
        <begin position="2"/>
        <end position="91"/>
    </location>
</feature>
<dbReference type="PANTHER" id="PTHR33336:SF1">
    <property type="entry name" value="(4S)-4-HYDROXY-5-PHOSPHONOOXYPENTANE-2,3-DIONE ISOMERASE"/>
    <property type="match status" value="1"/>
</dbReference>
<dbReference type="Proteomes" id="UP000712673">
    <property type="component" value="Unassembled WGS sequence"/>
</dbReference>
<gene>
    <name evidence="2" type="ORF">FJZ47_19710</name>
</gene>